<protein>
    <recommendedName>
        <fullName evidence="4">BTB domain-containing protein</fullName>
    </recommendedName>
</protein>
<name>A0A4R0RM90_9APHY</name>
<evidence type="ECO:0000313" key="3">
    <source>
        <dbReference type="Proteomes" id="UP000292702"/>
    </source>
</evidence>
<feature type="region of interest" description="Disordered" evidence="1">
    <location>
        <begin position="1"/>
        <end position="28"/>
    </location>
</feature>
<dbReference type="OrthoDB" id="3265815at2759"/>
<dbReference type="AlphaFoldDB" id="A0A4R0RM90"/>
<proteinExistence type="predicted"/>
<keyword evidence="3" id="KW-1185">Reference proteome</keyword>
<sequence length="310" mass="34187">MTDDDDRFEFSADQDQPPTDDGAVTTPTSPAPYSIVVSTTFHPAFAFRDLLPDAIFLSSDALYFFVHRAHLLASSTNNFAYLFVQQLSFPNSSTTPPVFLVSEHSALMDVVLHAIYGMSCAELNPSLSTLLDAISALDAYGTLHRVLTPSSPLCLLILTEAPRDPLQVYAVAARHRLDHLAVAVSAKLHSIQLADVPAAAALAMGPIYLKRLFLLHYRRVEYLKLLLNTAPETHVETLACGFVQQTDLQTAWSLATGSLMWDARPDLSIGRLRWTLASLLDKLECEQCKTALSIKIRQMVLNWCEAKATI</sequence>
<organism evidence="2 3">
    <name type="scientific">Steccherinum ochraceum</name>
    <dbReference type="NCBI Taxonomy" id="92696"/>
    <lineage>
        <taxon>Eukaryota</taxon>
        <taxon>Fungi</taxon>
        <taxon>Dikarya</taxon>
        <taxon>Basidiomycota</taxon>
        <taxon>Agaricomycotina</taxon>
        <taxon>Agaricomycetes</taxon>
        <taxon>Polyporales</taxon>
        <taxon>Steccherinaceae</taxon>
        <taxon>Steccherinum</taxon>
    </lineage>
</organism>
<reference evidence="2 3" key="1">
    <citation type="submission" date="2018-11" db="EMBL/GenBank/DDBJ databases">
        <title>Genome assembly of Steccherinum ochraceum LE-BIN_3174, the white-rot fungus of the Steccherinaceae family (The Residual Polyporoid clade, Polyporales, Basidiomycota).</title>
        <authorList>
            <person name="Fedorova T.V."/>
            <person name="Glazunova O.A."/>
            <person name="Landesman E.O."/>
            <person name="Moiseenko K.V."/>
            <person name="Psurtseva N.V."/>
            <person name="Savinova O.S."/>
            <person name="Shakhova N.V."/>
            <person name="Tyazhelova T.V."/>
            <person name="Vasina D.V."/>
        </authorList>
    </citation>
    <scope>NUCLEOTIDE SEQUENCE [LARGE SCALE GENOMIC DNA]</scope>
    <source>
        <strain evidence="2 3">LE-BIN_3174</strain>
    </source>
</reference>
<dbReference type="EMBL" id="RWJN01000206">
    <property type="protein sequence ID" value="TCD64948.1"/>
    <property type="molecule type" value="Genomic_DNA"/>
</dbReference>
<evidence type="ECO:0008006" key="4">
    <source>
        <dbReference type="Google" id="ProtNLM"/>
    </source>
</evidence>
<dbReference type="Proteomes" id="UP000292702">
    <property type="component" value="Unassembled WGS sequence"/>
</dbReference>
<accession>A0A4R0RM90</accession>
<gene>
    <name evidence="2" type="ORF">EIP91_003406</name>
</gene>
<evidence type="ECO:0000313" key="2">
    <source>
        <dbReference type="EMBL" id="TCD64948.1"/>
    </source>
</evidence>
<dbReference type="STRING" id="92696.A0A4R0RM90"/>
<evidence type="ECO:0000256" key="1">
    <source>
        <dbReference type="SAM" id="MobiDB-lite"/>
    </source>
</evidence>
<comment type="caution">
    <text evidence="2">The sequence shown here is derived from an EMBL/GenBank/DDBJ whole genome shotgun (WGS) entry which is preliminary data.</text>
</comment>